<reference evidence="2" key="2">
    <citation type="journal article" date="2015" name="Data Brief">
        <title>Shoot transcriptome of the giant reed, Arundo donax.</title>
        <authorList>
            <person name="Barrero R.A."/>
            <person name="Guerrero F.D."/>
            <person name="Moolhuijzen P."/>
            <person name="Goolsby J.A."/>
            <person name="Tidwell J."/>
            <person name="Bellgard S.E."/>
            <person name="Bellgard M.I."/>
        </authorList>
    </citation>
    <scope>NUCLEOTIDE SEQUENCE</scope>
    <source>
        <tissue evidence="2">Shoot tissue taken approximately 20 cm above the soil surface</tissue>
    </source>
</reference>
<sequence length="43" mass="4489">MRRQRLLQASLPRPLLVLPTAAAEGPKQGTLSDPGGKLLPAAV</sequence>
<accession>A0A0A8Z3T7</accession>
<dbReference type="EMBL" id="GBRH01265537">
    <property type="protein sequence ID" value="JAD32358.1"/>
    <property type="molecule type" value="Transcribed_RNA"/>
</dbReference>
<proteinExistence type="predicted"/>
<evidence type="ECO:0000313" key="2">
    <source>
        <dbReference type="EMBL" id="JAD32358.1"/>
    </source>
</evidence>
<dbReference type="AlphaFoldDB" id="A0A0A8Z3T7"/>
<protein>
    <submittedName>
        <fullName evidence="2">Uncharacterized protein</fullName>
    </submittedName>
</protein>
<evidence type="ECO:0000256" key="1">
    <source>
        <dbReference type="SAM" id="MobiDB-lite"/>
    </source>
</evidence>
<name>A0A0A8Z3T7_ARUDO</name>
<feature type="region of interest" description="Disordered" evidence="1">
    <location>
        <begin position="19"/>
        <end position="43"/>
    </location>
</feature>
<reference evidence="2" key="1">
    <citation type="submission" date="2014-09" db="EMBL/GenBank/DDBJ databases">
        <authorList>
            <person name="Magalhaes I.L.F."/>
            <person name="Oliveira U."/>
            <person name="Santos F.R."/>
            <person name="Vidigal T.H.D.A."/>
            <person name="Brescovit A.D."/>
            <person name="Santos A.J."/>
        </authorList>
    </citation>
    <scope>NUCLEOTIDE SEQUENCE</scope>
    <source>
        <tissue evidence="2">Shoot tissue taken approximately 20 cm above the soil surface</tissue>
    </source>
</reference>
<organism evidence="2">
    <name type="scientific">Arundo donax</name>
    <name type="common">Giant reed</name>
    <name type="synonym">Donax arundinaceus</name>
    <dbReference type="NCBI Taxonomy" id="35708"/>
    <lineage>
        <taxon>Eukaryota</taxon>
        <taxon>Viridiplantae</taxon>
        <taxon>Streptophyta</taxon>
        <taxon>Embryophyta</taxon>
        <taxon>Tracheophyta</taxon>
        <taxon>Spermatophyta</taxon>
        <taxon>Magnoliopsida</taxon>
        <taxon>Liliopsida</taxon>
        <taxon>Poales</taxon>
        <taxon>Poaceae</taxon>
        <taxon>PACMAD clade</taxon>
        <taxon>Arundinoideae</taxon>
        <taxon>Arundineae</taxon>
        <taxon>Arundo</taxon>
    </lineage>
</organism>